<keyword evidence="3" id="KW-0677">Repeat</keyword>
<dbReference type="PANTHER" id="PTHR34701">
    <property type="entry name" value="TRANSCRIPTIONAL REGULATOR MRAZ"/>
    <property type="match status" value="1"/>
</dbReference>
<dbReference type="InterPro" id="IPR035644">
    <property type="entry name" value="MraZ_C"/>
</dbReference>
<accession>A0A1G1VE13</accession>
<dbReference type="GO" id="GO:0003700">
    <property type="term" value="F:DNA-binding transcription factor activity"/>
    <property type="evidence" value="ECO:0007669"/>
    <property type="project" value="UniProtKB-UniRule"/>
</dbReference>
<dbReference type="InterPro" id="IPR007159">
    <property type="entry name" value="SpoVT-AbrB_dom"/>
</dbReference>
<evidence type="ECO:0000256" key="4">
    <source>
        <dbReference type="ARBA" id="ARBA00023015"/>
    </source>
</evidence>
<dbReference type="InterPro" id="IPR038619">
    <property type="entry name" value="MraZ_sf"/>
</dbReference>
<dbReference type="Pfam" id="PF02381">
    <property type="entry name" value="MraZ"/>
    <property type="match status" value="2"/>
</dbReference>
<evidence type="ECO:0000313" key="9">
    <source>
        <dbReference type="EMBL" id="OGY13577.1"/>
    </source>
</evidence>
<keyword evidence="4 7" id="KW-0805">Transcription regulation</keyword>
<dbReference type="GO" id="GO:2000143">
    <property type="term" value="P:negative regulation of DNA-templated transcription initiation"/>
    <property type="evidence" value="ECO:0007669"/>
    <property type="project" value="TreeGrafter"/>
</dbReference>
<dbReference type="Proteomes" id="UP000178659">
    <property type="component" value="Unassembled WGS sequence"/>
</dbReference>
<evidence type="ECO:0000256" key="1">
    <source>
        <dbReference type="ARBA" id="ARBA00013860"/>
    </source>
</evidence>
<evidence type="ECO:0000256" key="3">
    <source>
        <dbReference type="ARBA" id="ARBA00022737"/>
    </source>
</evidence>
<evidence type="ECO:0000256" key="6">
    <source>
        <dbReference type="ARBA" id="ARBA00023163"/>
    </source>
</evidence>
<dbReference type="AlphaFoldDB" id="A0A1G1VE13"/>
<gene>
    <name evidence="7" type="primary">mraZ</name>
    <name evidence="9" type="ORF">A3A77_04280</name>
</gene>
<comment type="caution">
    <text evidence="9">The sequence shown here is derived from an EMBL/GenBank/DDBJ whole genome shotgun (WGS) entry which is preliminary data.</text>
</comment>
<evidence type="ECO:0000256" key="2">
    <source>
        <dbReference type="ARBA" id="ARBA00022490"/>
    </source>
</evidence>
<protein>
    <recommendedName>
        <fullName evidence="1 7">Transcriptional regulator MraZ</fullName>
    </recommendedName>
</protein>
<dbReference type="PROSITE" id="PS51740">
    <property type="entry name" value="SPOVT_ABRB"/>
    <property type="match status" value="2"/>
</dbReference>
<dbReference type="GO" id="GO:0009295">
    <property type="term" value="C:nucleoid"/>
    <property type="evidence" value="ECO:0007669"/>
    <property type="project" value="UniProtKB-SubCell"/>
</dbReference>
<comment type="subcellular location">
    <subcellularLocation>
        <location evidence="7">Cytoplasm</location>
        <location evidence="7">Nucleoid</location>
    </subcellularLocation>
</comment>
<feature type="domain" description="SpoVT-AbrB" evidence="8">
    <location>
        <begin position="5"/>
        <end position="47"/>
    </location>
</feature>
<name>A0A1G1VE13_9BACT</name>
<dbReference type="Gene3D" id="3.40.1550.20">
    <property type="entry name" value="Transcriptional regulator MraZ domain"/>
    <property type="match status" value="1"/>
</dbReference>
<dbReference type="InterPro" id="IPR003444">
    <property type="entry name" value="MraZ"/>
</dbReference>
<dbReference type="InterPro" id="IPR020603">
    <property type="entry name" value="MraZ_dom"/>
</dbReference>
<dbReference type="SUPFAM" id="SSF89447">
    <property type="entry name" value="AbrB/MazE/MraZ-like"/>
    <property type="match status" value="1"/>
</dbReference>
<evidence type="ECO:0000256" key="7">
    <source>
        <dbReference type="HAMAP-Rule" id="MF_01008"/>
    </source>
</evidence>
<reference evidence="9 10" key="1">
    <citation type="journal article" date="2016" name="Nat. Commun.">
        <title>Thousands of microbial genomes shed light on interconnected biogeochemical processes in an aquifer system.</title>
        <authorList>
            <person name="Anantharaman K."/>
            <person name="Brown C.T."/>
            <person name="Hug L.A."/>
            <person name="Sharon I."/>
            <person name="Castelle C.J."/>
            <person name="Probst A.J."/>
            <person name="Thomas B.C."/>
            <person name="Singh A."/>
            <person name="Wilkins M.J."/>
            <person name="Karaoz U."/>
            <person name="Brodie E.L."/>
            <person name="Williams K.H."/>
            <person name="Hubbard S.S."/>
            <person name="Banfield J.F."/>
        </authorList>
    </citation>
    <scope>NUCLEOTIDE SEQUENCE [LARGE SCALE GENOMIC DNA]</scope>
</reference>
<dbReference type="GO" id="GO:0000976">
    <property type="term" value="F:transcription cis-regulatory region binding"/>
    <property type="evidence" value="ECO:0007669"/>
    <property type="project" value="TreeGrafter"/>
</dbReference>
<feature type="domain" description="SpoVT-AbrB" evidence="8">
    <location>
        <begin position="76"/>
        <end position="119"/>
    </location>
</feature>
<keyword evidence="6 7" id="KW-0804">Transcription</keyword>
<proteinExistence type="inferred from homology"/>
<dbReference type="NCBIfam" id="TIGR00242">
    <property type="entry name" value="division/cell wall cluster transcriptional repressor MraZ"/>
    <property type="match status" value="1"/>
</dbReference>
<sequence length="146" mass="16690">MLIGQYHTKISNKGRTAVPARFRKELGDKVVITRWYEQSIAIFSPKAWERILDLAVGGSLLTRPVRETERFLLGGAYEEELDAQGRIVIPLPLREIAQISEEIVFVGLRDRVEIWNKSIWEEKEKEISGKAELLIEEVQKSNRGGS</sequence>
<evidence type="ECO:0000256" key="5">
    <source>
        <dbReference type="ARBA" id="ARBA00023125"/>
    </source>
</evidence>
<keyword evidence="5 7" id="KW-0238">DNA-binding</keyword>
<keyword evidence="2 7" id="KW-0963">Cytoplasm</keyword>
<dbReference type="EMBL" id="MHCC01000013">
    <property type="protein sequence ID" value="OGY13577.1"/>
    <property type="molecule type" value="Genomic_DNA"/>
</dbReference>
<comment type="subunit">
    <text evidence="7">Forms oligomers.</text>
</comment>
<evidence type="ECO:0000259" key="8">
    <source>
        <dbReference type="PROSITE" id="PS51740"/>
    </source>
</evidence>
<dbReference type="CDD" id="cd16320">
    <property type="entry name" value="MraZ_N"/>
    <property type="match status" value="1"/>
</dbReference>
<dbReference type="PANTHER" id="PTHR34701:SF1">
    <property type="entry name" value="TRANSCRIPTIONAL REGULATOR MRAZ"/>
    <property type="match status" value="1"/>
</dbReference>
<organism evidence="9 10">
    <name type="scientific">Candidatus Blackburnbacteria bacterium RIFCSPLOWO2_01_FULL_40_20</name>
    <dbReference type="NCBI Taxonomy" id="1797519"/>
    <lineage>
        <taxon>Bacteria</taxon>
        <taxon>Candidatus Blackburniibacteriota</taxon>
    </lineage>
</organism>
<evidence type="ECO:0000313" key="10">
    <source>
        <dbReference type="Proteomes" id="UP000178659"/>
    </source>
</evidence>
<dbReference type="HAMAP" id="MF_01008">
    <property type="entry name" value="MraZ"/>
    <property type="match status" value="1"/>
</dbReference>
<dbReference type="InterPro" id="IPR037914">
    <property type="entry name" value="SpoVT-AbrB_sf"/>
</dbReference>
<dbReference type="InterPro" id="IPR035642">
    <property type="entry name" value="MraZ_N"/>
</dbReference>
<dbReference type="CDD" id="cd16321">
    <property type="entry name" value="MraZ_C"/>
    <property type="match status" value="1"/>
</dbReference>
<dbReference type="GO" id="GO:0005737">
    <property type="term" value="C:cytoplasm"/>
    <property type="evidence" value="ECO:0007669"/>
    <property type="project" value="UniProtKB-UniRule"/>
</dbReference>
<comment type="similarity">
    <text evidence="7">Belongs to the MraZ family.</text>
</comment>